<accession>X0UL16</accession>
<keyword evidence="1" id="KW-1133">Transmembrane helix</keyword>
<reference evidence="2" key="1">
    <citation type="journal article" date="2014" name="Front. Microbiol.">
        <title>High frequency of phylogenetically diverse reductive dehalogenase-homologous genes in deep subseafloor sedimentary metagenomes.</title>
        <authorList>
            <person name="Kawai M."/>
            <person name="Futagami T."/>
            <person name="Toyoda A."/>
            <person name="Takaki Y."/>
            <person name="Nishi S."/>
            <person name="Hori S."/>
            <person name="Arai W."/>
            <person name="Tsubouchi T."/>
            <person name="Morono Y."/>
            <person name="Uchiyama I."/>
            <person name="Ito T."/>
            <person name="Fujiyama A."/>
            <person name="Inagaki F."/>
            <person name="Takami H."/>
        </authorList>
    </citation>
    <scope>NUCLEOTIDE SEQUENCE</scope>
    <source>
        <strain evidence="2">Expedition CK06-06</strain>
    </source>
</reference>
<keyword evidence="1" id="KW-0812">Transmembrane</keyword>
<name>X0UL16_9ZZZZ</name>
<sequence>MAMYGIVGSIAWGIGPIASGYVYDNVAPVGVWYLTLGLAAMGTVAFFIIGRRRPSPRHDQPTPHPWEKTAE</sequence>
<evidence type="ECO:0000256" key="1">
    <source>
        <dbReference type="SAM" id="Phobius"/>
    </source>
</evidence>
<dbReference type="EMBL" id="BARS01025143">
    <property type="protein sequence ID" value="GAG01043.1"/>
    <property type="molecule type" value="Genomic_DNA"/>
</dbReference>
<evidence type="ECO:0008006" key="3">
    <source>
        <dbReference type="Google" id="ProtNLM"/>
    </source>
</evidence>
<proteinExistence type="predicted"/>
<dbReference type="AlphaFoldDB" id="X0UL16"/>
<dbReference type="Gene3D" id="1.20.1250.20">
    <property type="entry name" value="MFS general substrate transporter like domains"/>
    <property type="match status" value="1"/>
</dbReference>
<dbReference type="SUPFAM" id="SSF103473">
    <property type="entry name" value="MFS general substrate transporter"/>
    <property type="match status" value="1"/>
</dbReference>
<gene>
    <name evidence="2" type="ORF">S01H1_39784</name>
</gene>
<comment type="caution">
    <text evidence="2">The sequence shown here is derived from an EMBL/GenBank/DDBJ whole genome shotgun (WGS) entry which is preliminary data.</text>
</comment>
<keyword evidence="1" id="KW-0472">Membrane</keyword>
<organism evidence="2">
    <name type="scientific">marine sediment metagenome</name>
    <dbReference type="NCBI Taxonomy" id="412755"/>
    <lineage>
        <taxon>unclassified sequences</taxon>
        <taxon>metagenomes</taxon>
        <taxon>ecological metagenomes</taxon>
    </lineage>
</organism>
<protein>
    <recommendedName>
        <fullName evidence="3">Major facilitator superfamily (MFS) profile domain-containing protein</fullName>
    </recommendedName>
</protein>
<feature type="transmembrane region" description="Helical" evidence="1">
    <location>
        <begin position="30"/>
        <end position="49"/>
    </location>
</feature>
<dbReference type="InterPro" id="IPR036259">
    <property type="entry name" value="MFS_trans_sf"/>
</dbReference>
<evidence type="ECO:0000313" key="2">
    <source>
        <dbReference type="EMBL" id="GAG01043.1"/>
    </source>
</evidence>